<organism evidence="3 4">
    <name type="scientific">Mariniblastus fucicola</name>
    <dbReference type="NCBI Taxonomy" id="980251"/>
    <lineage>
        <taxon>Bacteria</taxon>
        <taxon>Pseudomonadati</taxon>
        <taxon>Planctomycetota</taxon>
        <taxon>Planctomycetia</taxon>
        <taxon>Pirellulales</taxon>
        <taxon>Pirellulaceae</taxon>
        <taxon>Mariniblastus</taxon>
    </lineage>
</organism>
<name>A0A5B9PAB5_9BACT</name>
<gene>
    <name evidence="3" type="primary">oprP_2</name>
    <name evidence="3" type="ORF">MFFC18_36180</name>
</gene>
<dbReference type="Proteomes" id="UP000322214">
    <property type="component" value="Chromosome"/>
</dbReference>
<accession>A0A5B9PAB5</accession>
<dbReference type="KEGG" id="mff:MFFC18_36180"/>
<evidence type="ECO:0000313" key="3">
    <source>
        <dbReference type="EMBL" id="QEG23717.1"/>
    </source>
</evidence>
<keyword evidence="4" id="KW-1185">Reference proteome</keyword>
<dbReference type="Pfam" id="PF07396">
    <property type="entry name" value="Porin_O_P"/>
    <property type="match status" value="1"/>
</dbReference>
<evidence type="ECO:0000256" key="1">
    <source>
        <dbReference type="SAM" id="Coils"/>
    </source>
</evidence>
<dbReference type="OrthoDB" id="9807854at2"/>
<dbReference type="STRING" id="980251.GCA_001642875_04334"/>
<sequence precursor="true">MPRIISNYVVAVAALAAMAFTSNATAQDFNAYPVTFRKLQDDGTAGQEEASLAEQIEEMKARLEELEYDLKEKLDDERANDSRKSDTAFDKRLTAIESSVKVQGDSIEDIDSQIPGFVISGHKKPKMKIFGRLHLDWWSFPDAEDGIAALEGEDPEDRVAFRRMRIGVSGDLNDTMFYKYEGEFAGGNDPSYRDAYIGFRDTPLFNTILIGNHKRPYGYDHLNSSRYNIFIERPYIVEAFNQDSRRIGISSNGFNKSKTANWRFGAWHQELTQEGIGFISDHYQPEIAGRLALTPWYDETSGGRGYLHLGVSGSYGWPDGSTATADNAARYRTRAESRHKNRWLDTGRILGADTNNLLGLEAVFNAGAFQLSGEYMTVGVNRVDAIGENLRFDGGYVQAAYMLTGEHMPWNRERGVLGRLKPFENFFSVRDCEGDVKRGLGAWQTAVRYSWADLTDQDIIGGQGDSLTFATNWYWNPYARMQFNYILGEINRPATTDVGGEYNAVGVRFMVDF</sequence>
<feature type="chain" id="PRO_5022809512" evidence="2">
    <location>
        <begin position="27"/>
        <end position="513"/>
    </location>
</feature>
<dbReference type="Gene3D" id="2.40.160.10">
    <property type="entry name" value="Porin"/>
    <property type="match status" value="1"/>
</dbReference>
<dbReference type="RefSeq" id="WP_075086177.1">
    <property type="nucleotide sequence ID" value="NZ_CP042912.1"/>
</dbReference>
<evidence type="ECO:0000313" key="4">
    <source>
        <dbReference type="Proteomes" id="UP000322214"/>
    </source>
</evidence>
<proteinExistence type="predicted"/>
<reference evidence="3 4" key="1">
    <citation type="submission" date="2019-08" db="EMBL/GenBank/DDBJ databases">
        <title>Deep-cultivation of Planctomycetes and their phenomic and genomic characterization uncovers novel biology.</title>
        <authorList>
            <person name="Wiegand S."/>
            <person name="Jogler M."/>
            <person name="Boedeker C."/>
            <person name="Pinto D."/>
            <person name="Vollmers J."/>
            <person name="Rivas-Marin E."/>
            <person name="Kohn T."/>
            <person name="Peeters S.H."/>
            <person name="Heuer A."/>
            <person name="Rast P."/>
            <person name="Oberbeckmann S."/>
            <person name="Bunk B."/>
            <person name="Jeske O."/>
            <person name="Meyerdierks A."/>
            <person name="Storesund J.E."/>
            <person name="Kallscheuer N."/>
            <person name="Luecker S."/>
            <person name="Lage O.M."/>
            <person name="Pohl T."/>
            <person name="Merkel B.J."/>
            <person name="Hornburger P."/>
            <person name="Mueller R.-W."/>
            <person name="Bruemmer F."/>
            <person name="Labrenz M."/>
            <person name="Spormann A.M."/>
            <person name="Op den Camp H."/>
            <person name="Overmann J."/>
            <person name="Amann R."/>
            <person name="Jetten M.S.M."/>
            <person name="Mascher T."/>
            <person name="Medema M.H."/>
            <person name="Devos D.P."/>
            <person name="Kaster A.-K."/>
            <person name="Ovreas L."/>
            <person name="Rohde M."/>
            <person name="Galperin M.Y."/>
            <person name="Jogler C."/>
        </authorList>
    </citation>
    <scope>NUCLEOTIDE SEQUENCE [LARGE SCALE GENOMIC DNA]</scope>
    <source>
        <strain evidence="3 4">FC18</strain>
    </source>
</reference>
<feature type="signal peptide" evidence="2">
    <location>
        <begin position="1"/>
        <end position="26"/>
    </location>
</feature>
<keyword evidence="2" id="KW-0732">Signal</keyword>
<protein>
    <submittedName>
        <fullName evidence="3">Porin P</fullName>
    </submittedName>
</protein>
<dbReference type="AlphaFoldDB" id="A0A5B9PAB5"/>
<dbReference type="InterPro" id="IPR023614">
    <property type="entry name" value="Porin_dom_sf"/>
</dbReference>
<dbReference type="EMBL" id="CP042912">
    <property type="protein sequence ID" value="QEG23717.1"/>
    <property type="molecule type" value="Genomic_DNA"/>
</dbReference>
<evidence type="ECO:0000256" key="2">
    <source>
        <dbReference type="SAM" id="SignalP"/>
    </source>
</evidence>
<keyword evidence="1" id="KW-0175">Coiled coil</keyword>
<feature type="coiled-coil region" evidence="1">
    <location>
        <begin position="49"/>
        <end position="80"/>
    </location>
</feature>
<dbReference type="InterPro" id="IPR010870">
    <property type="entry name" value="Porin_O/P"/>
</dbReference>
<dbReference type="SUPFAM" id="SSF56935">
    <property type="entry name" value="Porins"/>
    <property type="match status" value="1"/>
</dbReference>